<dbReference type="AlphaFoldDB" id="A0AAW0LKY9"/>
<sequence>MTLQAEGYEVSAELEFLDQQNLILGMENMALKQRLESLSQERFIKHCKFFIKSLRLFYALLPFHAAWPAKFVKASSLQGIKYDKDDTDDKATDPVPSNDLRAAKLPSSNANRLISAIIMEIHPFTKKLSPLLKLKDSKPEKCKNIHLDSLCLVG</sequence>
<gene>
    <name evidence="1" type="ORF">CFP56_041317</name>
</gene>
<comment type="caution">
    <text evidence="1">The sequence shown here is derived from an EMBL/GenBank/DDBJ whole genome shotgun (WGS) entry which is preliminary data.</text>
</comment>
<keyword evidence="2" id="KW-1185">Reference proteome</keyword>
<dbReference type="Proteomes" id="UP000237347">
    <property type="component" value="Unassembled WGS sequence"/>
</dbReference>
<protein>
    <submittedName>
        <fullName evidence="1">Uncharacterized protein</fullName>
    </submittedName>
</protein>
<dbReference type="InterPro" id="IPR044797">
    <property type="entry name" value="At4g06598-like"/>
</dbReference>
<dbReference type="PANTHER" id="PTHR46835">
    <property type="entry name" value="BASIC-LEUCINE ZIPPER (BZIP) TRANSCRIPTION FACTOR FAMILY PROTEIN-RELATED"/>
    <property type="match status" value="1"/>
</dbReference>
<dbReference type="PANTHER" id="PTHR46835:SF2">
    <property type="entry name" value="BZIP TRANSCRIPTION FACTOR"/>
    <property type="match status" value="1"/>
</dbReference>
<accession>A0AAW0LKY9</accession>
<reference evidence="1 2" key="1">
    <citation type="journal article" date="2018" name="Sci. Data">
        <title>The draft genome sequence of cork oak.</title>
        <authorList>
            <person name="Ramos A.M."/>
            <person name="Usie A."/>
            <person name="Barbosa P."/>
            <person name="Barros P.M."/>
            <person name="Capote T."/>
            <person name="Chaves I."/>
            <person name="Simoes F."/>
            <person name="Abreu I."/>
            <person name="Carrasquinho I."/>
            <person name="Faro C."/>
            <person name="Guimaraes J.B."/>
            <person name="Mendonca D."/>
            <person name="Nobrega F."/>
            <person name="Rodrigues L."/>
            <person name="Saibo N.J.M."/>
            <person name="Varela M.C."/>
            <person name="Egas C."/>
            <person name="Matos J."/>
            <person name="Miguel C.M."/>
            <person name="Oliveira M.M."/>
            <person name="Ricardo C.P."/>
            <person name="Goncalves S."/>
        </authorList>
    </citation>
    <scope>NUCLEOTIDE SEQUENCE [LARGE SCALE GENOMIC DNA]</scope>
    <source>
        <strain evidence="2">cv. HL8</strain>
    </source>
</reference>
<evidence type="ECO:0000313" key="2">
    <source>
        <dbReference type="Proteomes" id="UP000237347"/>
    </source>
</evidence>
<dbReference type="EMBL" id="PKMF04000084">
    <property type="protein sequence ID" value="KAK7851692.1"/>
    <property type="molecule type" value="Genomic_DNA"/>
</dbReference>
<proteinExistence type="predicted"/>
<evidence type="ECO:0000313" key="1">
    <source>
        <dbReference type="EMBL" id="KAK7851692.1"/>
    </source>
</evidence>
<name>A0AAW0LKY9_QUESU</name>
<organism evidence="1 2">
    <name type="scientific">Quercus suber</name>
    <name type="common">Cork oak</name>
    <dbReference type="NCBI Taxonomy" id="58331"/>
    <lineage>
        <taxon>Eukaryota</taxon>
        <taxon>Viridiplantae</taxon>
        <taxon>Streptophyta</taxon>
        <taxon>Embryophyta</taxon>
        <taxon>Tracheophyta</taxon>
        <taxon>Spermatophyta</taxon>
        <taxon>Magnoliopsida</taxon>
        <taxon>eudicotyledons</taxon>
        <taxon>Gunneridae</taxon>
        <taxon>Pentapetalae</taxon>
        <taxon>rosids</taxon>
        <taxon>fabids</taxon>
        <taxon>Fagales</taxon>
        <taxon>Fagaceae</taxon>
        <taxon>Quercus</taxon>
    </lineage>
</organism>